<dbReference type="EMBL" id="NRQW01000220">
    <property type="protein sequence ID" value="PLZ90530.1"/>
    <property type="molecule type" value="Genomic_DNA"/>
</dbReference>
<dbReference type="Proteomes" id="UP000235036">
    <property type="component" value="Unassembled WGS sequence"/>
</dbReference>
<comment type="caution">
    <text evidence="3">The sequence shown here is derived from an EMBL/GenBank/DDBJ whole genome shotgun (WGS) entry which is preliminary data.</text>
</comment>
<reference evidence="3 4" key="1">
    <citation type="submission" date="2017-08" db="EMBL/GenBank/DDBJ databases">
        <title>Genomes of Fischerella (Mastigocladus) sp. strains.</title>
        <authorList>
            <person name="Miller S.R."/>
        </authorList>
    </citation>
    <scope>NUCLEOTIDE SEQUENCE [LARGE SCALE GENOMIC DNA]</scope>
    <source>
        <strain evidence="3 4">CCMEE 5323</strain>
    </source>
</reference>
<dbReference type="Gene3D" id="3.40.50.620">
    <property type="entry name" value="HUPs"/>
    <property type="match status" value="1"/>
</dbReference>
<feature type="domain" description="UspA" evidence="2">
    <location>
        <begin position="1"/>
        <end position="139"/>
    </location>
</feature>
<accession>A0A2N6K3Z4</accession>
<name>A0A2N6K3Z4_FISMU</name>
<dbReference type="InterPro" id="IPR006016">
    <property type="entry name" value="UspA"/>
</dbReference>
<protein>
    <submittedName>
        <fullName evidence="3">Universal stress protein</fullName>
    </submittedName>
</protein>
<evidence type="ECO:0000313" key="3">
    <source>
        <dbReference type="EMBL" id="PLZ90530.1"/>
    </source>
</evidence>
<dbReference type="AlphaFoldDB" id="A0A2N6K3Z4"/>
<organism evidence="3 4">
    <name type="scientific">Fischerella muscicola CCMEE 5323</name>
    <dbReference type="NCBI Taxonomy" id="2019572"/>
    <lineage>
        <taxon>Bacteria</taxon>
        <taxon>Bacillati</taxon>
        <taxon>Cyanobacteriota</taxon>
        <taxon>Cyanophyceae</taxon>
        <taxon>Nostocales</taxon>
        <taxon>Hapalosiphonaceae</taxon>
        <taxon>Fischerella</taxon>
    </lineage>
</organism>
<dbReference type="Pfam" id="PF00582">
    <property type="entry name" value="Usp"/>
    <property type="match status" value="1"/>
</dbReference>
<gene>
    <name evidence="3" type="ORF">CEN44_10555</name>
</gene>
<dbReference type="InterPro" id="IPR014729">
    <property type="entry name" value="Rossmann-like_a/b/a_fold"/>
</dbReference>
<dbReference type="InterPro" id="IPR006015">
    <property type="entry name" value="Universal_stress_UspA"/>
</dbReference>
<dbReference type="SUPFAM" id="SSF52402">
    <property type="entry name" value="Adenine nucleotide alpha hydrolases-like"/>
    <property type="match status" value="1"/>
</dbReference>
<dbReference type="PANTHER" id="PTHR46268">
    <property type="entry name" value="STRESS RESPONSE PROTEIN NHAX"/>
    <property type="match status" value="1"/>
</dbReference>
<proteinExistence type="inferred from homology"/>
<dbReference type="PANTHER" id="PTHR46268:SF8">
    <property type="entry name" value="UNIVERSAL STRESS PROTEIN SLL1388"/>
    <property type="match status" value="1"/>
</dbReference>
<evidence type="ECO:0000259" key="2">
    <source>
        <dbReference type="Pfam" id="PF00582"/>
    </source>
</evidence>
<dbReference type="CDD" id="cd00293">
    <property type="entry name" value="USP-like"/>
    <property type="match status" value="1"/>
</dbReference>
<sequence>MLKTILVALDSSGIAERVIETLNDLVLPKDSKVVLCHVFPPPDSEMELPADRPHSDSPALSYLQIEKQLQSYQAQLPVASEIELVTGDPAEEIIRLANIYKADLIVIGSRGLTGMNRIVQGSVSSQVVEEAHCSVFVVKLN</sequence>
<dbReference type="PRINTS" id="PR01438">
    <property type="entry name" value="UNVRSLSTRESS"/>
</dbReference>
<comment type="similarity">
    <text evidence="1">Belongs to the universal stress protein A family.</text>
</comment>
<evidence type="ECO:0000256" key="1">
    <source>
        <dbReference type="ARBA" id="ARBA00008791"/>
    </source>
</evidence>
<keyword evidence="4" id="KW-1185">Reference proteome</keyword>
<dbReference type="RefSeq" id="WP_016864930.1">
    <property type="nucleotide sequence ID" value="NZ_CAWNVR010000312.1"/>
</dbReference>
<evidence type="ECO:0000313" key="4">
    <source>
        <dbReference type="Proteomes" id="UP000235036"/>
    </source>
</evidence>